<dbReference type="AlphaFoldDB" id="A0A811T4W5"/>
<dbReference type="GO" id="GO:0003735">
    <property type="term" value="F:structural constituent of ribosome"/>
    <property type="evidence" value="ECO:0007669"/>
    <property type="project" value="InterPro"/>
</dbReference>
<evidence type="ECO:0000256" key="5">
    <source>
        <dbReference type="ARBA" id="ARBA00035377"/>
    </source>
</evidence>
<gene>
    <name evidence="7" type="ORF">LAKADJCE_00112</name>
</gene>
<dbReference type="PANTHER" id="PTHR23413">
    <property type="entry name" value="60S RIBOSOMAL PROTEIN L32 AND DNA-DIRECTED RNA POLYMERASE II, SUBUNIT N"/>
    <property type="match status" value="1"/>
</dbReference>
<dbReference type="InterPro" id="IPR018263">
    <property type="entry name" value="Ribosomal_eL32_CS"/>
</dbReference>
<dbReference type="NCBIfam" id="NF006332">
    <property type="entry name" value="PRK08562.1"/>
    <property type="match status" value="1"/>
</dbReference>
<accession>A0A811T4W5</accession>
<dbReference type="CDD" id="cd00513">
    <property type="entry name" value="Ribosomal_L32_L32e"/>
    <property type="match status" value="1"/>
</dbReference>
<dbReference type="InterPro" id="IPR023654">
    <property type="entry name" value="Ribosomal_eL32_arc"/>
</dbReference>
<evidence type="ECO:0000256" key="1">
    <source>
        <dbReference type="ARBA" id="ARBA00008431"/>
    </source>
</evidence>
<keyword evidence="3" id="KW-0687">Ribonucleoprotein</keyword>
<dbReference type="SMART" id="SM01393">
    <property type="entry name" value="Ribosomal_L32e"/>
    <property type="match status" value="1"/>
</dbReference>
<organism evidence="7 8">
    <name type="scientific">Candidatus Argoarchaeum ethanivorans</name>
    <dbReference type="NCBI Taxonomy" id="2608793"/>
    <lineage>
        <taxon>Archaea</taxon>
        <taxon>Methanobacteriati</taxon>
        <taxon>Methanobacteriota</taxon>
        <taxon>Stenosarchaea group</taxon>
        <taxon>Methanomicrobia</taxon>
        <taxon>Methanosarcinales</taxon>
        <taxon>Methanosarcinales incertae sedis</taxon>
        <taxon>GOM Arc I cluster</taxon>
        <taxon>Candidatus Argoarchaeum</taxon>
    </lineage>
</organism>
<proteinExistence type="inferred from homology"/>
<dbReference type="InterPro" id="IPR001515">
    <property type="entry name" value="Ribosomal_eL32"/>
</dbReference>
<dbReference type="GO" id="GO:0006412">
    <property type="term" value="P:translation"/>
    <property type="evidence" value="ECO:0007669"/>
    <property type="project" value="InterPro"/>
</dbReference>
<dbReference type="GO" id="GO:0022625">
    <property type="term" value="C:cytosolic large ribosomal subunit"/>
    <property type="evidence" value="ECO:0007669"/>
    <property type="project" value="TreeGrafter"/>
</dbReference>
<dbReference type="EMBL" id="CAJHIR010000004">
    <property type="protein sequence ID" value="CAD6491391.1"/>
    <property type="molecule type" value="Genomic_DNA"/>
</dbReference>
<evidence type="ECO:0000313" key="7">
    <source>
        <dbReference type="EMBL" id="CAD6491391.1"/>
    </source>
</evidence>
<evidence type="ECO:0000256" key="2">
    <source>
        <dbReference type="ARBA" id="ARBA00022980"/>
    </source>
</evidence>
<protein>
    <recommendedName>
        <fullName evidence="4">Large ribosomal subunit protein eL32</fullName>
    </recommendedName>
    <alternativeName>
        <fullName evidence="5">50S ribosomal protein L32e</fullName>
    </alternativeName>
</protein>
<dbReference type="Pfam" id="PF01655">
    <property type="entry name" value="Ribosomal_L32e"/>
    <property type="match status" value="1"/>
</dbReference>
<comment type="caution">
    <text evidence="7">The sequence shown here is derived from an EMBL/GenBank/DDBJ whole genome shotgun (WGS) entry which is preliminary data.</text>
</comment>
<dbReference type="InterPro" id="IPR036351">
    <property type="entry name" value="Ribosomal_eL32_sf"/>
</dbReference>
<reference evidence="7" key="1">
    <citation type="submission" date="2020-10" db="EMBL/GenBank/DDBJ databases">
        <authorList>
            <person name="Hahn C.J."/>
            <person name="Laso-Perez R."/>
            <person name="Vulcano F."/>
            <person name="Vaziourakis K.-M."/>
            <person name="Stokke R."/>
            <person name="Steen I.H."/>
            <person name="Teske A."/>
            <person name="Boetius A."/>
            <person name="Liebeke M."/>
            <person name="Amann R."/>
            <person name="Knittel K."/>
        </authorList>
    </citation>
    <scope>NUCLEOTIDE SEQUENCE</scope>
    <source>
        <strain evidence="7">Gfbio:e3339647-f889-4370-9287-4fb5cb688e4c:AG392J18_GoMArc1</strain>
    </source>
</reference>
<keyword evidence="2 7" id="KW-0689">Ribosomal protein</keyword>
<dbReference type="SUPFAM" id="SSF52042">
    <property type="entry name" value="Ribosomal protein L32e"/>
    <property type="match status" value="1"/>
</dbReference>
<dbReference type="PANTHER" id="PTHR23413:SF1">
    <property type="entry name" value="RIBOSOMAL PROTEIN L32"/>
    <property type="match status" value="1"/>
</dbReference>
<dbReference type="PROSITE" id="PS00580">
    <property type="entry name" value="RIBOSOMAL_L32E"/>
    <property type="match status" value="1"/>
</dbReference>
<feature type="compositionally biased region" description="Basic residues" evidence="6">
    <location>
        <begin position="7"/>
        <end position="29"/>
    </location>
</feature>
<evidence type="ECO:0000313" key="8">
    <source>
        <dbReference type="Proteomes" id="UP000612009"/>
    </source>
</evidence>
<comment type="similarity">
    <text evidence="1">Belongs to the eukaryotic ribosomal protein eL32 family.</text>
</comment>
<evidence type="ECO:0000256" key="6">
    <source>
        <dbReference type="SAM" id="MobiDB-lite"/>
    </source>
</evidence>
<sequence length="130" mass="14821">MENKQLLKVRKRQKARKPTFKRADSHKKKRLDDNWRKPRGLHSKTRIHIKGKCPVVSPGYGSPLKVKGIHPSGYKEALVHTPLDIENIDALTTAIRIGHTVGQKKRALIETHADELGIKILNRRQTEVAE</sequence>
<evidence type="ECO:0000256" key="4">
    <source>
        <dbReference type="ARBA" id="ARBA00035229"/>
    </source>
</evidence>
<evidence type="ECO:0000256" key="3">
    <source>
        <dbReference type="ARBA" id="ARBA00023274"/>
    </source>
</evidence>
<feature type="region of interest" description="Disordered" evidence="6">
    <location>
        <begin position="1"/>
        <end position="41"/>
    </location>
</feature>
<dbReference type="Proteomes" id="UP000612009">
    <property type="component" value="Unassembled WGS sequence"/>
</dbReference>
<name>A0A811T4W5_9EURY</name>